<dbReference type="EMBL" id="CP010519">
    <property type="protein sequence ID" value="AJE84739.1"/>
    <property type="molecule type" value="Genomic_DNA"/>
</dbReference>
<feature type="region of interest" description="Disordered" evidence="1">
    <location>
        <begin position="18"/>
        <end position="67"/>
    </location>
</feature>
<protein>
    <submittedName>
        <fullName evidence="2">Uncharacterized protein</fullName>
    </submittedName>
</protein>
<accession>A0A0B5ESQ7</accession>
<sequence>MTCLTPTLASVLARVLAPVRPGPDPARPGPSAPAHRPPHPVPPRIPDRRKPTIGGTQRAPRPRSETG</sequence>
<gene>
    <name evidence="2" type="ORF">SLNWT_4363</name>
</gene>
<proteinExistence type="predicted"/>
<organism evidence="2 3">
    <name type="scientific">Streptomyces albus (strain ATCC 21838 / DSM 41398 / FERM P-419 / JCM 4703 / NBRC 107858)</name>
    <dbReference type="NCBI Taxonomy" id="1081613"/>
    <lineage>
        <taxon>Bacteria</taxon>
        <taxon>Bacillati</taxon>
        <taxon>Actinomycetota</taxon>
        <taxon>Actinomycetes</taxon>
        <taxon>Kitasatosporales</taxon>
        <taxon>Streptomycetaceae</taxon>
        <taxon>Streptomyces</taxon>
    </lineage>
</organism>
<feature type="compositionally biased region" description="Pro residues" evidence="1">
    <location>
        <begin position="20"/>
        <end position="31"/>
    </location>
</feature>
<dbReference type="AlphaFoldDB" id="A0A0B5ESQ7"/>
<keyword evidence="3" id="KW-1185">Reference proteome</keyword>
<dbReference type="KEGG" id="sals:SLNWT_4363"/>
<evidence type="ECO:0000313" key="2">
    <source>
        <dbReference type="EMBL" id="AJE84739.1"/>
    </source>
</evidence>
<reference evidence="2 3" key="1">
    <citation type="submission" date="2015-01" db="EMBL/GenBank/DDBJ databases">
        <title>Enhanced salinomycin production by adjusting the supply of polyketide extender units in Streptomyce albus DSM 41398.</title>
        <authorList>
            <person name="Lu C."/>
        </authorList>
    </citation>
    <scope>NUCLEOTIDE SEQUENCE [LARGE SCALE GENOMIC DNA]</scope>
    <source>
        <strain evidence="3">ATCC 21838 / DSM 41398 / FERM P-419 / JCM 4703 / NBRC 107858</strain>
    </source>
</reference>
<evidence type="ECO:0000256" key="1">
    <source>
        <dbReference type="SAM" id="MobiDB-lite"/>
    </source>
</evidence>
<evidence type="ECO:0000313" key="3">
    <source>
        <dbReference type="Proteomes" id="UP000031523"/>
    </source>
</evidence>
<name>A0A0B5ESQ7_STRA4</name>
<dbReference type="Proteomes" id="UP000031523">
    <property type="component" value="Chromosome"/>
</dbReference>